<dbReference type="Gene3D" id="3.20.20.210">
    <property type="match status" value="1"/>
</dbReference>
<dbReference type="PANTHER" id="PTHR43844:SF1">
    <property type="entry name" value="METHIONINE SYNTHASE"/>
    <property type="match status" value="1"/>
</dbReference>
<keyword evidence="1" id="KW-0489">Methyltransferase</keyword>
<sequence length="370" mass="43118">MKLDQVGSFLREEKLKQARKDFEDKKIDLNSLRNIENECIKNLLKKCDEIGLYYLSDGELRRSWWHLDFYWQLDGVIKIIKEQGYAFKGLQTRAEGLKIVDKISCKNHNFINDFKELIKIAKQLNIDISRLKLTIPSPSMFLYMLFVRGKNETNFAYYNTNYSLLKDDILQAYKDFYELFFEAGGRYLQLDDTSYGSLCDDEFCKINELDYEKTCLEYVDFLNQSLSSMPKGLTSAIHICRGNYRSRYAASGAYSKIAHILFKDLKIDKFFLEFDDERSGGFEALKYIQNQEVVLGILTTKTIQNPSLEDLEKRVLQASSYMDKKQLSISTQCGFSSTEEGNEISIQTQWDKILLLKELANRLNNKGFNI</sequence>
<name>A0ABS7WPH2_9BACT</name>
<keyword evidence="2" id="KW-1185">Reference proteome</keyword>
<dbReference type="RefSeq" id="WP_172232564.1">
    <property type="nucleotide sequence ID" value="NZ_CP035946.1"/>
</dbReference>
<dbReference type="GO" id="GO:0032259">
    <property type="term" value="P:methylation"/>
    <property type="evidence" value="ECO:0007669"/>
    <property type="project" value="UniProtKB-KW"/>
</dbReference>
<reference evidence="1 2" key="1">
    <citation type="submission" date="2020-07" db="EMBL/GenBank/DDBJ databases">
        <title>Transfer of Campylobacter canadensis to the novel genus Avispirillum gen. nov., that also includes two novel species recovered from migratory waterfowl: Avispirillum anseris sp. nov. and Avispirillum brantae sp. nov.</title>
        <authorList>
            <person name="Miller W.G."/>
            <person name="Chapman M.H."/>
            <person name="Yee E."/>
            <person name="Inglis G.D."/>
        </authorList>
    </citation>
    <scope>NUCLEOTIDE SEQUENCE [LARGE SCALE GENOMIC DNA]</scope>
    <source>
        <strain evidence="1 2">L283</strain>
    </source>
</reference>
<dbReference type="SUPFAM" id="SSF51726">
    <property type="entry name" value="UROD/MetE-like"/>
    <property type="match status" value="1"/>
</dbReference>
<dbReference type="PANTHER" id="PTHR43844">
    <property type="entry name" value="METHIONINE SYNTHASE"/>
    <property type="match status" value="1"/>
</dbReference>
<dbReference type="InterPro" id="IPR002629">
    <property type="entry name" value="Met_Synth_C/arc"/>
</dbReference>
<protein>
    <submittedName>
        <fullName evidence="1">5-methyltetrahydropteroyltriglutamate--homocysteine S-methyltransferase</fullName>
        <ecNumber evidence="1">2.1.1.14</ecNumber>
    </submittedName>
</protein>
<comment type="caution">
    <text evidence="1">The sequence shown here is derived from an EMBL/GenBank/DDBJ whole genome shotgun (WGS) entry which is preliminary data.</text>
</comment>
<proteinExistence type="predicted"/>
<dbReference type="InterPro" id="IPR038071">
    <property type="entry name" value="UROD/MetE-like_sf"/>
</dbReference>
<dbReference type="NCBIfam" id="NF005085">
    <property type="entry name" value="PRK06520.1"/>
    <property type="match status" value="1"/>
</dbReference>
<dbReference type="EC" id="2.1.1.14" evidence="1"/>
<dbReference type="Proteomes" id="UP000786183">
    <property type="component" value="Unassembled WGS sequence"/>
</dbReference>
<dbReference type="EMBL" id="JACGBB010000001">
    <property type="protein sequence ID" value="MBZ7986666.1"/>
    <property type="molecule type" value="Genomic_DNA"/>
</dbReference>
<evidence type="ECO:0000313" key="1">
    <source>
        <dbReference type="EMBL" id="MBZ7986666.1"/>
    </source>
</evidence>
<accession>A0ABS7WPH2</accession>
<gene>
    <name evidence="1" type="ORF">AVCANL283_00870</name>
</gene>
<dbReference type="CDD" id="cd03311">
    <property type="entry name" value="CIMS_C_terminal_like"/>
    <property type="match status" value="1"/>
</dbReference>
<dbReference type="GO" id="GO:0003871">
    <property type="term" value="F:5-methyltetrahydropteroyltriglutamate-homocysteine S-methyltransferase activity"/>
    <property type="evidence" value="ECO:0007669"/>
    <property type="project" value="UniProtKB-EC"/>
</dbReference>
<keyword evidence="1" id="KW-0808">Transferase</keyword>
<organism evidence="1 2">
    <name type="scientific">Campylobacter canadensis</name>
    <dbReference type="NCBI Taxonomy" id="449520"/>
    <lineage>
        <taxon>Bacteria</taxon>
        <taxon>Pseudomonadati</taxon>
        <taxon>Campylobacterota</taxon>
        <taxon>Epsilonproteobacteria</taxon>
        <taxon>Campylobacterales</taxon>
        <taxon>Campylobacteraceae</taxon>
        <taxon>Campylobacter</taxon>
    </lineage>
</organism>
<evidence type="ECO:0000313" key="2">
    <source>
        <dbReference type="Proteomes" id="UP000786183"/>
    </source>
</evidence>